<dbReference type="GO" id="GO:0034475">
    <property type="term" value="P:U4 snRNA 3'-end processing"/>
    <property type="evidence" value="ECO:0007669"/>
    <property type="project" value="TreeGrafter"/>
</dbReference>
<dbReference type="InterPro" id="IPR036345">
    <property type="entry name" value="ExoRNase_PH_dom2_sf"/>
</dbReference>
<evidence type="ECO:0000313" key="7">
    <source>
        <dbReference type="Proteomes" id="UP000244811"/>
    </source>
</evidence>
<dbReference type="GO" id="GO:0000177">
    <property type="term" value="C:cytoplasmic exosome (RNase complex)"/>
    <property type="evidence" value="ECO:0007669"/>
    <property type="project" value="TreeGrafter"/>
</dbReference>
<dbReference type="GO" id="GO:0071028">
    <property type="term" value="P:nuclear mRNA surveillance"/>
    <property type="evidence" value="ECO:0007669"/>
    <property type="project" value="TreeGrafter"/>
</dbReference>
<dbReference type="GO" id="GO:0016075">
    <property type="term" value="P:rRNA catabolic process"/>
    <property type="evidence" value="ECO:0007669"/>
    <property type="project" value="TreeGrafter"/>
</dbReference>
<dbReference type="GO" id="GO:0071035">
    <property type="term" value="P:nuclear polyadenylation-dependent rRNA catabolic process"/>
    <property type="evidence" value="ECO:0007669"/>
    <property type="project" value="TreeGrafter"/>
</dbReference>
<dbReference type="InterPro" id="IPR020568">
    <property type="entry name" value="Ribosomal_Su5_D2-typ_SF"/>
</dbReference>
<dbReference type="PANTHER" id="PTHR11097:SF14">
    <property type="entry name" value="EXOSOME COMPLEX COMPONENT RRP45"/>
    <property type="match status" value="1"/>
</dbReference>
<protein>
    <submittedName>
        <fullName evidence="6">Exosome complex exonuclease</fullName>
    </submittedName>
</protein>
<evidence type="ECO:0000259" key="5">
    <source>
        <dbReference type="Pfam" id="PF01138"/>
    </source>
</evidence>
<organism evidence="6 7">
    <name type="scientific">Theileria orientalis</name>
    <dbReference type="NCBI Taxonomy" id="68886"/>
    <lineage>
        <taxon>Eukaryota</taxon>
        <taxon>Sar</taxon>
        <taxon>Alveolata</taxon>
        <taxon>Apicomplexa</taxon>
        <taxon>Aconoidasida</taxon>
        <taxon>Piroplasmida</taxon>
        <taxon>Theileriidae</taxon>
        <taxon>Theileria</taxon>
    </lineage>
</organism>
<keyword evidence="6" id="KW-0378">Hydrolase</keyword>
<dbReference type="GO" id="GO:0000467">
    <property type="term" value="P:exonucleolytic trimming to generate mature 3'-end of 5.8S rRNA from tricistronic rRNA transcript (SSU-rRNA, 5.8S rRNA, LSU-rRNA)"/>
    <property type="evidence" value="ECO:0007669"/>
    <property type="project" value="TreeGrafter"/>
</dbReference>
<dbReference type="GO" id="GO:0004527">
    <property type="term" value="F:exonuclease activity"/>
    <property type="evidence" value="ECO:0007669"/>
    <property type="project" value="UniProtKB-KW"/>
</dbReference>
<dbReference type="InterPro" id="IPR027408">
    <property type="entry name" value="PNPase/RNase_PH_dom_sf"/>
</dbReference>
<proteinExistence type="inferred from homology"/>
<dbReference type="SUPFAM" id="SSF54211">
    <property type="entry name" value="Ribosomal protein S5 domain 2-like"/>
    <property type="match status" value="1"/>
</dbReference>
<dbReference type="GO" id="GO:0034473">
    <property type="term" value="P:U1 snRNA 3'-end processing"/>
    <property type="evidence" value="ECO:0007669"/>
    <property type="project" value="TreeGrafter"/>
</dbReference>
<comment type="similarity">
    <text evidence="3">Belongs to the RNase PH family.</text>
</comment>
<keyword evidence="6" id="KW-0269">Exonuclease</keyword>
<comment type="subcellular location">
    <subcellularLocation>
        <location evidence="2">Cytoplasm</location>
    </subcellularLocation>
    <subcellularLocation>
        <location evidence="1">Nucleus</location>
    </subcellularLocation>
</comment>
<dbReference type="Pfam" id="PF01138">
    <property type="entry name" value="RNase_PH"/>
    <property type="match status" value="1"/>
</dbReference>
<gene>
    <name evidence="6" type="ORF">MACK_003159</name>
</gene>
<dbReference type="PANTHER" id="PTHR11097">
    <property type="entry name" value="EXOSOME COMPLEX EXONUCLEASE RIBOSOMAL RNA PROCESSING PROTEIN"/>
    <property type="match status" value="1"/>
</dbReference>
<dbReference type="GO" id="GO:0071038">
    <property type="term" value="P:TRAMP-dependent tRNA surveillance pathway"/>
    <property type="evidence" value="ECO:0007669"/>
    <property type="project" value="TreeGrafter"/>
</dbReference>
<dbReference type="GO" id="GO:0035925">
    <property type="term" value="F:mRNA 3'-UTR AU-rich region binding"/>
    <property type="evidence" value="ECO:0007669"/>
    <property type="project" value="TreeGrafter"/>
</dbReference>
<dbReference type="SUPFAM" id="SSF55666">
    <property type="entry name" value="Ribonuclease PH domain 2-like"/>
    <property type="match status" value="1"/>
</dbReference>
<dbReference type="GO" id="GO:0034476">
    <property type="term" value="P:U5 snRNA 3'-end processing"/>
    <property type="evidence" value="ECO:0007669"/>
    <property type="project" value="TreeGrafter"/>
</dbReference>
<evidence type="ECO:0000256" key="3">
    <source>
        <dbReference type="ARBA" id="ARBA00006678"/>
    </source>
</evidence>
<sequence>MLREDNEIDFIQNISPDVSTLLIGQECLKRGLRIDGRSLDSHRHVSIEFNGSPGSVTISFGNTVVFCCISQEIVEPNFERPNEGFLYFNVELSPFTSENYDPGKTSDSENNLIYFLENIFKESSFLDLETLCVTSGKEVWALRVYVHVLQDDGNLLGACSFAALASLSHYRKPNLQESDEFTYSSYMLWHKGVPLSIYNMPIMMTVSIMEGQDQYVLDANAFEEKILNTQISILYNQFGEVFWTYKYGSTPVGLETFEGAVSVSKKKAIKLYSLLKHELEKNNQMLKSLLMCIQSQEEVNYED</sequence>
<dbReference type="InterPro" id="IPR001247">
    <property type="entry name" value="ExoRNase_PH_dom1"/>
</dbReference>
<dbReference type="GO" id="GO:0000176">
    <property type="term" value="C:nuclear exosome (RNase complex)"/>
    <property type="evidence" value="ECO:0007669"/>
    <property type="project" value="TreeGrafter"/>
</dbReference>
<dbReference type="Proteomes" id="UP000244811">
    <property type="component" value="Chromosome 1"/>
</dbReference>
<evidence type="ECO:0000256" key="1">
    <source>
        <dbReference type="ARBA" id="ARBA00004123"/>
    </source>
</evidence>
<dbReference type="InterPro" id="IPR050590">
    <property type="entry name" value="Exosome_comp_Rrp42_subfam"/>
</dbReference>
<name>A0A976XJ02_THEOR</name>
<keyword evidence="4" id="KW-0963">Cytoplasm</keyword>
<reference evidence="6" key="1">
    <citation type="submission" date="2022-07" db="EMBL/GenBank/DDBJ databases">
        <title>Evaluation of T. orientalis genome assembly methods using nanopore sequencing and analysis of variation between genomes.</title>
        <authorList>
            <person name="Yam J."/>
            <person name="Micallef M.L."/>
            <person name="Liu M."/>
            <person name="Djordjevic S.P."/>
            <person name="Bogema D.R."/>
            <person name="Jenkins C."/>
        </authorList>
    </citation>
    <scope>NUCLEOTIDE SEQUENCE</scope>
    <source>
        <strain evidence="6">Goon Nure</strain>
    </source>
</reference>
<keyword evidence="6" id="KW-0540">Nuclease</keyword>
<evidence type="ECO:0000256" key="4">
    <source>
        <dbReference type="ARBA" id="ARBA00022490"/>
    </source>
</evidence>
<accession>A0A976XJ02</accession>
<evidence type="ECO:0000256" key="2">
    <source>
        <dbReference type="ARBA" id="ARBA00004496"/>
    </source>
</evidence>
<dbReference type="AlphaFoldDB" id="A0A976XJ02"/>
<feature type="domain" description="Exoribonuclease phosphorolytic" evidence="5">
    <location>
        <begin position="43"/>
        <end position="173"/>
    </location>
</feature>
<evidence type="ECO:0000313" key="6">
    <source>
        <dbReference type="EMBL" id="UVC49333.1"/>
    </source>
</evidence>
<dbReference type="EMBL" id="CP056069">
    <property type="protein sequence ID" value="UVC49333.1"/>
    <property type="molecule type" value="Genomic_DNA"/>
</dbReference>
<dbReference type="Gene3D" id="3.30.230.70">
    <property type="entry name" value="GHMP Kinase, N-terminal domain"/>
    <property type="match status" value="1"/>
</dbReference>